<proteinExistence type="inferred from homology"/>
<keyword evidence="4 7" id="KW-0812">Transmembrane</keyword>
<evidence type="ECO:0000256" key="2">
    <source>
        <dbReference type="ARBA" id="ARBA00005914"/>
    </source>
</evidence>
<keyword evidence="5 7" id="KW-1133">Transmembrane helix</keyword>
<dbReference type="AlphaFoldDB" id="A0A2T5JB31"/>
<feature type="transmembrane region" description="Helical" evidence="7">
    <location>
        <begin position="128"/>
        <end position="147"/>
    </location>
</feature>
<accession>A0A2T5JB31</accession>
<dbReference type="Gene3D" id="2.70.70.10">
    <property type="entry name" value="Glucose Permease (Domain IIA)"/>
    <property type="match status" value="1"/>
</dbReference>
<evidence type="ECO:0000313" key="10">
    <source>
        <dbReference type="Proteomes" id="UP000244168"/>
    </source>
</evidence>
<evidence type="ECO:0000256" key="3">
    <source>
        <dbReference type="ARBA" id="ARBA00022475"/>
    </source>
</evidence>
<name>A0A2T5JB31_9SPHI</name>
<dbReference type="SUPFAM" id="SSF51261">
    <property type="entry name" value="Duplicated hybrid motif"/>
    <property type="match status" value="1"/>
</dbReference>
<dbReference type="InterPro" id="IPR029020">
    <property type="entry name" value="Ammonium/urea_transptr"/>
</dbReference>
<feature type="transmembrane region" description="Helical" evidence="7">
    <location>
        <begin position="274"/>
        <end position="295"/>
    </location>
</feature>
<dbReference type="Pfam" id="PF03253">
    <property type="entry name" value="UT"/>
    <property type="match status" value="1"/>
</dbReference>
<dbReference type="PANTHER" id="PTHR10464">
    <property type="entry name" value="UREA TRANSPORTER"/>
    <property type="match status" value="1"/>
</dbReference>
<evidence type="ECO:0000256" key="4">
    <source>
        <dbReference type="ARBA" id="ARBA00022692"/>
    </source>
</evidence>
<comment type="caution">
    <text evidence="9">The sequence shown here is derived from an EMBL/GenBank/DDBJ whole genome shotgun (WGS) entry which is preliminary data.</text>
</comment>
<feature type="domain" description="M23ase beta-sheet core" evidence="8">
    <location>
        <begin position="412"/>
        <end position="501"/>
    </location>
</feature>
<feature type="transmembrane region" description="Helical" evidence="7">
    <location>
        <begin position="247"/>
        <end position="267"/>
    </location>
</feature>
<dbReference type="Pfam" id="PF01551">
    <property type="entry name" value="Peptidase_M23"/>
    <property type="match status" value="1"/>
</dbReference>
<evidence type="ECO:0000256" key="5">
    <source>
        <dbReference type="ARBA" id="ARBA00022989"/>
    </source>
</evidence>
<protein>
    <submittedName>
        <fullName evidence="9">Urea transporter</fullName>
    </submittedName>
</protein>
<reference evidence="9 10" key="1">
    <citation type="submission" date="2018-04" db="EMBL/GenBank/DDBJ databases">
        <title>Genomic Encyclopedia of Archaeal and Bacterial Type Strains, Phase II (KMG-II): from individual species to whole genera.</title>
        <authorList>
            <person name="Goeker M."/>
        </authorList>
    </citation>
    <scope>NUCLEOTIDE SEQUENCE [LARGE SCALE GENOMIC DNA]</scope>
    <source>
        <strain evidence="9 10">DSM 26809</strain>
    </source>
</reference>
<dbReference type="PANTHER" id="PTHR10464:SF4">
    <property type="entry name" value="UREA TRANSPORTER"/>
    <property type="match status" value="1"/>
</dbReference>
<dbReference type="InterPro" id="IPR004937">
    <property type="entry name" value="Urea_transporter"/>
</dbReference>
<dbReference type="GO" id="GO:0015204">
    <property type="term" value="F:urea transmembrane transporter activity"/>
    <property type="evidence" value="ECO:0007669"/>
    <property type="project" value="InterPro"/>
</dbReference>
<feature type="transmembrane region" description="Helical" evidence="7">
    <location>
        <begin position="35"/>
        <end position="63"/>
    </location>
</feature>
<gene>
    <name evidence="9" type="ORF">C8P68_103230</name>
</gene>
<dbReference type="CDD" id="cd12797">
    <property type="entry name" value="M23_peptidase"/>
    <property type="match status" value="1"/>
</dbReference>
<evidence type="ECO:0000256" key="1">
    <source>
        <dbReference type="ARBA" id="ARBA00004651"/>
    </source>
</evidence>
<dbReference type="EMBL" id="QAOQ01000003">
    <property type="protein sequence ID" value="PTQ98070.1"/>
    <property type="molecule type" value="Genomic_DNA"/>
</dbReference>
<keyword evidence="3" id="KW-1003">Cell membrane</keyword>
<evidence type="ECO:0000256" key="6">
    <source>
        <dbReference type="ARBA" id="ARBA00023136"/>
    </source>
</evidence>
<dbReference type="GO" id="GO:0005886">
    <property type="term" value="C:plasma membrane"/>
    <property type="evidence" value="ECO:0007669"/>
    <property type="project" value="UniProtKB-SubCell"/>
</dbReference>
<evidence type="ECO:0000259" key="8">
    <source>
        <dbReference type="Pfam" id="PF01551"/>
    </source>
</evidence>
<dbReference type="InterPro" id="IPR011055">
    <property type="entry name" value="Dup_hybrid_motif"/>
</dbReference>
<dbReference type="Gene3D" id="1.10.3430.10">
    <property type="entry name" value="Ammonium transporter AmtB like domains"/>
    <property type="match status" value="1"/>
</dbReference>
<keyword evidence="10" id="KW-1185">Reference proteome</keyword>
<dbReference type="OrthoDB" id="9809488at2"/>
<dbReference type="Proteomes" id="UP000244168">
    <property type="component" value="Unassembled WGS sequence"/>
</dbReference>
<keyword evidence="6 7" id="KW-0472">Membrane</keyword>
<feature type="transmembrane region" description="Helical" evidence="7">
    <location>
        <begin position="75"/>
        <end position="93"/>
    </location>
</feature>
<feature type="transmembrane region" description="Helical" evidence="7">
    <location>
        <begin position="301"/>
        <end position="319"/>
    </location>
</feature>
<sequence length="725" mass="80836">MNMSNNSSFKGLGRFVAATLNSYAILFFSQNRVLAVLLLIASFLNPAAGLSGLVCVCASVLLVNALGHYKESIQTGLYSFNSLLLGIGFGTFYHYNIAFWLWLAAACLFTVTLTVVLTAWLGKYGLPVLSLPFIISFWLLLVAANGYEGMGLMQKESSLLNELYTGGDTYISGFLAQLDKLSFGHYPDLFFRSLSSVFFQNSIIAGVIMSIGLFIHSRIGFSLLIIGFITACVFNQLTGMYPEGISHYHLGANFMMVAVAIGGFFLIPSWRSYLWAIVSVPVAFLLVNAFTRILGVHNLPIFSLPFCVLTITLLYFFMLRTNPGRLQLTPIQHYSPEINLYQYLNNQARLQELQYIKLSLPFIGTWTVSQGYDGGITHKDDWGKALDFVVTDEDNQTFKNNGTRPEDFYCYNKPVLACADGVIEDVVNHIEDNPIGHVNTGQNWGNTVVIKHVAGFYTKVSHLKQNSVKLKIGDYVKQGDVVGQCGNSGRSPEPHLHFQAQITPFIGSKTLAYPFAYFVGKQGLHSFETPVQGDELRAVEVSTPMKQAFTWQPGYMAKIVAGSKSETVEVFTDAYNHAYICSKETGATAYFINNGTSFYFTSFYGDHNSLLYYFYLAAYRVVFTADESIIVADTYPLQLRTLQTGIWLHDVVAPFFQFIKRTYKSTAAYRQHEIVLTTTGITEVMGNKRENMQASISISGSVLKDFSINIKGQNTNAQWHTSNIY</sequence>
<comment type="subcellular location">
    <subcellularLocation>
        <location evidence="1">Cell membrane</location>
        <topology evidence="1">Multi-pass membrane protein</topology>
    </subcellularLocation>
</comment>
<dbReference type="InterPro" id="IPR016047">
    <property type="entry name" value="M23ase_b-sheet_dom"/>
</dbReference>
<feature type="transmembrane region" description="Helical" evidence="7">
    <location>
        <begin position="189"/>
        <end position="214"/>
    </location>
</feature>
<evidence type="ECO:0000256" key="7">
    <source>
        <dbReference type="SAM" id="Phobius"/>
    </source>
</evidence>
<organism evidence="9 10">
    <name type="scientific">Mucilaginibacter yixingensis</name>
    <dbReference type="NCBI Taxonomy" id="1295612"/>
    <lineage>
        <taxon>Bacteria</taxon>
        <taxon>Pseudomonadati</taxon>
        <taxon>Bacteroidota</taxon>
        <taxon>Sphingobacteriia</taxon>
        <taxon>Sphingobacteriales</taxon>
        <taxon>Sphingobacteriaceae</taxon>
        <taxon>Mucilaginibacter</taxon>
    </lineage>
</organism>
<comment type="similarity">
    <text evidence="2">Belongs to the urea transporter family.</text>
</comment>
<feature type="transmembrane region" description="Helical" evidence="7">
    <location>
        <begin position="221"/>
        <end position="241"/>
    </location>
</feature>
<feature type="transmembrane region" description="Helical" evidence="7">
    <location>
        <begin position="99"/>
        <end position="121"/>
    </location>
</feature>
<evidence type="ECO:0000313" key="9">
    <source>
        <dbReference type="EMBL" id="PTQ98070.1"/>
    </source>
</evidence>